<dbReference type="InterPro" id="IPR004045">
    <property type="entry name" value="Glutathione_S-Trfase_N"/>
</dbReference>
<dbReference type="InterPro" id="IPR047047">
    <property type="entry name" value="GST_Omega-like_C"/>
</dbReference>
<dbReference type="Gene3D" id="1.20.1050.10">
    <property type="match status" value="1"/>
</dbReference>
<dbReference type="SFLD" id="SFLDG01206">
    <property type="entry name" value="Xi.1"/>
    <property type="match status" value="1"/>
</dbReference>
<name>A0A4R3LQV0_9HYPH</name>
<comment type="caution">
    <text evidence="6">The sequence shown here is derived from an EMBL/GenBank/DDBJ whole genome shotgun (WGS) entry which is preliminary data.</text>
</comment>
<feature type="active site" description="Nucleophile" evidence="1">
    <location>
        <position position="57"/>
    </location>
</feature>
<proteinExistence type="predicted"/>
<dbReference type="RefSeq" id="WP_132033437.1">
    <property type="nucleotide sequence ID" value="NZ_SMAI01000011.1"/>
</dbReference>
<keyword evidence="6" id="KW-0808">Transferase</keyword>
<dbReference type="SUPFAM" id="SSF47616">
    <property type="entry name" value="GST C-terminal domain-like"/>
    <property type="match status" value="1"/>
</dbReference>
<keyword evidence="7" id="KW-1185">Reference proteome</keyword>
<feature type="binding site" evidence="2">
    <location>
        <begin position="142"/>
        <end position="143"/>
    </location>
    <ligand>
        <name>glutathione</name>
        <dbReference type="ChEBI" id="CHEBI:57925"/>
    </ligand>
</feature>
<dbReference type="GO" id="GO:0005737">
    <property type="term" value="C:cytoplasm"/>
    <property type="evidence" value="ECO:0007669"/>
    <property type="project" value="TreeGrafter"/>
</dbReference>
<protein>
    <submittedName>
        <fullName evidence="6">Putative glutathione S-transferase</fullName>
    </submittedName>
</protein>
<feature type="active site" description="Proton donor/acceptor" evidence="1">
    <location>
        <position position="189"/>
    </location>
</feature>
<dbReference type="InterPro" id="IPR036249">
    <property type="entry name" value="Thioredoxin-like_sf"/>
</dbReference>
<evidence type="ECO:0000256" key="3">
    <source>
        <dbReference type="PIRSR" id="PIRSR015753-3"/>
    </source>
</evidence>
<evidence type="ECO:0000256" key="1">
    <source>
        <dbReference type="PIRSR" id="PIRSR015753-1"/>
    </source>
</evidence>
<dbReference type="GO" id="GO:0004364">
    <property type="term" value="F:glutathione transferase activity"/>
    <property type="evidence" value="ECO:0007669"/>
    <property type="project" value="InterPro"/>
</dbReference>
<gene>
    <name evidence="6" type="ORF">EDC64_111116</name>
</gene>
<dbReference type="InterPro" id="IPR040079">
    <property type="entry name" value="Glutathione_S-Trfase"/>
</dbReference>
<dbReference type="EMBL" id="SMAI01000011">
    <property type="protein sequence ID" value="TCT02944.1"/>
    <property type="molecule type" value="Genomic_DNA"/>
</dbReference>
<evidence type="ECO:0000259" key="5">
    <source>
        <dbReference type="PROSITE" id="PS50405"/>
    </source>
</evidence>
<dbReference type="InterPro" id="IPR036282">
    <property type="entry name" value="Glutathione-S-Trfase_C_sf"/>
</dbReference>
<feature type="site" description="Lowers pKa of active site Cys" evidence="3">
    <location>
        <position position="290"/>
    </location>
</feature>
<dbReference type="PANTHER" id="PTHR32419">
    <property type="entry name" value="GLUTATHIONYL-HYDROQUINONE REDUCTASE"/>
    <property type="match status" value="1"/>
</dbReference>
<dbReference type="InterPro" id="IPR016639">
    <property type="entry name" value="GST_Omega/GSH"/>
</dbReference>
<dbReference type="InterPro" id="IPR010987">
    <property type="entry name" value="Glutathione-S-Trfase_C-like"/>
</dbReference>
<dbReference type="CDD" id="cd03190">
    <property type="entry name" value="GST_C_Omega_like"/>
    <property type="match status" value="1"/>
</dbReference>
<feature type="site" description="Lowers pKa of active site Cys" evidence="3">
    <location>
        <position position="247"/>
    </location>
</feature>
<dbReference type="SFLD" id="SFLDS00019">
    <property type="entry name" value="Glutathione_Transferase_(cytos"/>
    <property type="match status" value="1"/>
</dbReference>
<dbReference type="Gene3D" id="3.40.30.10">
    <property type="entry name" value="Glutaredoxin"/>
    <property type="match status" value="1"/>
</dbReference>
<dbReference type="SFLD" id="SFLDG01148">
    <property type="entry name" value="Xi_(cytGST)"/>
    <property type="match status" value="1"/>
</dbReference>
<organism evidence="6 7">
    <name type="scientific">Aquabacter spiritensis</name>
    <dbReference type="NCBI Taxonomy" id="933073"/>
    <lineage>
        <taxon>Bacteria</taxon>
        <taxon>Pseudomonadati</taxon>
        <taxon>Pseudomonadota</taxon>
        <taxon>Alphaproteobacteria</taxon>
        <taxon>Hyphomicrobiales</taxon>
        <taxon>Xanthobacteraceae</taxon>
        <taxon>Aquabacter</taxon>
    </lineage>
</organism>
<evidence type="ECO:0000313" key="6">
    <source>
        <dbReference type="EMBL" id="TCT02944.1"/>
    </source>
</evidence>
<dbReference type="PANTHER" id="PTHR32419:SF6">
    <property type="entry name" value="GLUTATHIONE S-TRANSFERASE OMEGA-LIKE 1-RELATED"/>
    <property type="match status" value="1"/>
</dbReference>
<feature type="domain" description="GST C-terminal" evidence="5">
    <location>
        <begin position="166"/>
        <end position="290"/>
    </location>
</feature>
<dbReference type="OrthoDB" id="9769158at2"/>
<reference evidence="6 7" key="1">
    <citation type="submission" date="2019-03" db="EMBL/GenBank/DDBJ databases">
        <title>Genomic Encyclopedia of Type Strains, Phase IV (KMG-IV): sequencing the most valuable type-strain genomes for metagenomic binning, comparative biology and taxonomic classification.</title>
        <authorList>
            <person name="Goeker M."/>
        </authorList>
    </citation>
    <scope>NUCLEOTIDE SEQUENCE [LARGE SCALE GENOMIC DNA]</scope>
    <source>
        <strain evidence="6 7">DSM 9035</strain>
    </source>
</reference>
<evidence type="ECO:0000256" key="4">
    <source>
        <dbReference type="SAM" id="MobiDB-lite"/>
    </source>
</evidence>
<dbReference type="Pfam" id="PF13410">
    <property type="entry name" value="GST_C_2"/>
    <property type="match status" value="1"/>
</dbReference>
<dbReference type="SUPFAM" id="SSF52833">
    <property type="entry name" value="Thioredoxin-like"/>
    <property type="match status" value="1"/>
</dbReference>
<dbReference type="PROSITE" id="PS50405">
    <property type="entry name" value="GST_CTER"/>
    <property type="match status" value="1"/>
</dbReference>
<feature type="region of interest" description="Disordered" evidence="4">
    <location>
        <begin position="305"/>
        <end position="324"/>
    </location>
</feature>
<dbReference type="Pfam" id="PF13409">
    <property type="entry name" value="GST_N_2"/>
    <property type="match status" value="1"/>
</dbReference>
<dbReference type="Proteomes" id="UP000294664">
    <property type="component" value="Unassembled WGS sequence"/>
</dbReference>
<dbReference type="PIRSF" id="PIRSF015753">
    <property type="entry name" value="GST"/>
    <property type="match status" value="1"/>
</dbReference>
<dbReference type="AlphaFoldDB" id="A0A4R3LQV0"/>
<evidence type="ECO:0000256" key="2">
    <source>
        <dbReference type="PIRSR" id="PIRSR015753-2"/>
    </source>
</evidence>
<accession>A0A4R3LQV0</accession>
<feature type="binding site" evidence="2">
    <location>
        <position position="90"/>
    </location>
    <ligand>
        <name>glutathione</name>
        <dbReference type="ChEBI" id="CHEBI:57925"/>
    </ligand>
</feature>
<evidence type="ECO:0000313" key="7">
    <source>
        <dbReference type="Proteomes" id="UP000294664"/>
    </source>
</evidence>
<sequence length="324" mass="36440">MGTMIDGRWETEANHALTENGRYIRKDSQFRNWVTADGASGFPAEAGRYHLYVSYQCPWAHRALLYRALKGLQGAIGVSIAVPNDRRMSWEFRDDGTGTTEDAAEGFAYLYEAYAAADPIYSGIASVPVLWDRARRTIVNNESSEIIRMLNSAFDAFATNKQDFYPPDLRADIDAMNEKIYAGLNNGVYRCGFAAVQAAYEEGCRQVFATLDALEAHLAGARYLVGGRITEADWRLFITLVRFDAVYHSLFRCSLRTLESYPALSAYMRDLYQQPGVAETVRIDHIVRGYFSIPRANPSRIVPLPPQDFASRLSQPHGRETMQS</sequence>